<dbReference type="PROSITE" id="PS51382">
    <property type="entry name" value="SPX"/>
    <property type="match status" value="1"/>
</dbReference>
<dbReference type="InterPro" id="IPR013083">
    <property type="entry name" value="Znf_RING/FYVE/PHD"/>
</dbReference>
<feature type="region of interest" description="Disordered" evidence="19">
    <location>
        <begin position="1383"/>
        <end position="1406"/>
    </location>
</feature>
<evidence type="ECO:0000256" key="5">
    <source>
        <dbReference type="ARBA" id="ARBA00022448"/>
    </source>
</evidence>
<dbReference type="InterPro" id="IPR036770">
    <property type="entry name" value="Ankyrin_rpt-contain_sf"/>
</dbReference>
<dbReference type="PROSITE" id="PS50088">
    <property type="entry name" value="ANK_REPEAT"/>
    <property type="match status" value="6"/>
</dbReference>
<dbReference type="InterPro" id="IPR017375">
    <property type="entry name" value="PEX12"/>
</dbReference>
<dbReference type="EMBL" id="JACGCI010000007">
    <property type="protein sequence ID" value="KAF6762806.1"/>
    <property type="molecule type" value="Genomic_DNA"/>
</dbReference>
<keyword evidence="11" id="KW-0653">Protein transport</keyword>
<feature type="repeat" description="ANK" evidence="18">
    <location>
        <begin position="771"/>
        <end position="803"/>
    </location>
</feature>
<comment type="subunit">
    <text evidence="17">Component of the PEX2-PEX10-PEX12 retrotranslocation channel, composed of PEX2, PEX10 and PEX12.</text>
</comment>
<keyword evidence="12" id="KW-1133">Transmembrane helix</keyword>
<dbReference type="GO" id="GO:0016562">
    <property type="term" value="P:protein import into peroxisome matrix, receptor recycling"/>
    <property type="evidence" value="ECO:0007669"/>
    <property type="project" value="UniProtKB-ARBA"/>
</dbReference>
<comment type="caution">
    <text evidence="22">The sequence shown here is derived from an EMBL/GenBank/DDBJ whole genome shotgun (WGS) entry which is preliminary data.</text>
</comment>
<evidence type="ECO:0000256" key="18">
    <source>
        <dbReference type="PROSITE-ProRule" id="PRU00023"/>
    </source>
</evidence>
<evidence type="ECO:0000256" key="7">
    <source>
        <dbReference type="ARBA" id="ARBA00022723"/>
    </source>
</evidence>
<dbReference type="Pfam" id="PF03105">
    <property type="entry name" value="SPX"/>
    <property type="match status" value="2"/>
</dbReference>
<keyword evidence="8" id="KW-0677">Repeat</keyword>
<dbReference type="SMART" id="SM00248">
    <property type="entry name" value="ANK"/>
    <property type="match status" value="7"/>
</dbReference>
<evidence type="ECO:0000313" key="22">
    <source>
        <dbReference type="EMBL" id="KAF6762806.1"/>
    </source>
</evidence>
<dbReference type="Pfam" id="PF25329">
    <property type="entry name" value="C2_GDE1"/>
    <property type="match status" value="1"/>
</dbReference>
<feature type="compositionally biased region" description="Polar residues" evidence="19">
    <location>
        <begin position="1384"/>
        <end position="1398"/>
    </location>
</feature>
<evidence type="ECO:0000256" key="1">
    <source>
        <dbReference type="ARBA" id="ARBA00004585"/>
    </source>
</evidence>
<evidence type="ECO:0000256" key="8">
    <source>
        <dbReference type="ARBA" id="ARBA00022737"/>
    </source>
</evidence>
<proteinExistence type="inferred from homology"/>
<dbReference type="CDD" id="cd16451">
    <property type="entry name" value="mRING_PEX12"/>
    <property type="match status" value="1"/>
</dbReference>
<feature type="repeat" description="ANK" evidence="18">
    <location>
        <begin position="839"/>
        <end position="864"/>
    </location>
</feature>
<feature type="repeat" description="ANK" evidence="18">
    <location>
        <begin position="738"/>
        <end position="770"/>
    </location>
</feature>
<evidence type="ECO:0000256" key="11">
    <source>
        <dbReference type="ARBA" id="ARBA00022927"/>
    </source>
</evidence>
<evidence type="ECO:0000256" key="10">
    <source>
        <dbReference type="ARBA" id="ARBA00022833"/>
    </source>
</evidence>
<reference evidence="22 23" key="1">
    <citation type="submission" date="2020-07" db="EMBL/GenBank/DDBJ databases">
        <title>Comparative genomics of pyrophilous fungi reveals a link between fire events and developmental genes.</title>
        <authorList>
            <consortium name="DOE Joint Genome Institute"/>
            <person name="Steindorff A.S."/>
            <person name="Carver A."/>
            <person name="Calhoun S."/>
            <person name="Stillman K."/>
            <person name="Liu H."/>
            <person name="Lipzen A."/>
            <person name="Pangilinan J."/>
            <person name="Labutti K."/>
            <person name="Bruns T.D."/>
            <person name="Grigoriev I.V."/>
        </authorList>
    </citation>
    <scope>NUCLEOTIDE SEQUENCE [LARGE SCALE GENOMIC DNA]</scope>
    <source>
        <strain evidence="22 23">CBS 144469</strain>
    </source>
</reference>
<accession>A0A8H6IC51</accession>
<comment type="similarity">
    <text evidence="3">Belongs to the pex2/pex10/pex12 family.</text>
</comment>
<feature type="domain" description="GP-PDE" evidence="21">
    <location>
        <begin position="1174"/>
        <end position="1491"/>
    </location>
</feature>
<dbReference type="GO" id="GO:0008270">
    <property type="term" value="F:zinc ion binding"/>
    <property type="evidence" value="ECO:0007669"/>
    <property type="project" value="UniProtKB-KW"/>
</dbReference>
<dbReference type="SUPFAM" id="SSF57850">
    <property type="entry name" value="RING/U-box"/>
    <property type="match status" value="1"/>
</dbReference>
<dbReference type="InterPro" id="IPR017946">
    <property type="entry name" value="PLC-like_Pdiesterase_TIM-brl"/>
</dbReference>
<sequence length="1491" mass="165288">MEFFNDIGADPLKPSLFELVAQEQLKDLLQPALKYVLAVFAQRYPRYLLRLVNRHEEFYALIMLVVERHYLTKHNASFSENFYGLKRRRRPYIETERTKAAVGQVPAGEKLRSTEMWKSLAFLVGIPYVRAKMQDYFEELGGGVSDDVMGESLDSRQIQLLTDQSLRGRFRRLFKRLYPWLNMSFESWLLIYNIAYLFNQTPAYRPWLNWIGVDVRRLGIEDFVSAASLLAQKATAPTRDIRISSKIKALLKSSPRLLLDSLRFLLPTAIFFVKFLEWWYSPGSPARSLSTSPLGPAIPPPRMLPPHPHGIPFDKSAYGICPLCHKPISNATALPSGYVFCYRCAFDQVERHSRCPVTLLPAKVWQLRKVLVYVRVCLHPPPIFRDFRRNPGYKVARFGKRIQAQQVPGWSPYYLDYKFLKKIISSLAANRPASEAAALALGVRPTYPLTQSLPQPLSQPRNLTPTSSPLTSPGQPPFFAASNYDVNRGPDFQAHKAAFFFKLERELEKINAFYLQKEAELKLRMETLLSKRRAAAVRGLPDASAGSPQNRAEWSAVEEGFRLLERDLGKLQQFVEINAEGFRKILKKYDKRSTSTTKELYLARQVDVQPVFNRQLISELANTVATCLLDITDLSSGLNFEGPSANDIFTEQILNERPSMGPFGELETNFYKAIAAGDLSAINDCVESTDVLRRQYGANGNITRMLWNAIIQAPADIAEHILASLSSPFDYHFIDDINGRTCLHEAAIAGAQRLVDLCLQNGVPIDKSDLYGRTALHYAAMKGHAEVCRRLLRAHIPPNSLDRDNYSPLVYATAKGNVSCVRVLLEEGRVPAQSPTASGDLSPLSIAAQAGHVDVVALLLQNNAASLPNTNGEYPMHLACQKGHVDFCQLLLSSEGWDKPDKYHEWTPLFHAARHGHTECVRVLLQNGARPLLRDELGHLAAHYATWYGHNVCLSLLLGASKDSGSSSFTLYRSLSVSPEGDMPMDPEIDMIPSLSLPPPIMPHRVYGHNYLVNNHLVQVSIGQWSRQSTQTPGVRLHHRLISPVFKDEYLLATSPLKLVMTTSSNVNSAPYSMTLPPQPGEGHFAFQTPSLDNLSLEFSVYPNFGTKTIGRAVALASMFEGVRNDETHTVPVLDHRLHTIGEVDFQINIIQAFQGVTLEVGGDVETYWKSTEIASVASFGYSGQMHMPTSSNTSPAFAISRSGGLPLTHSSLHGSYLHVVVQVTRDLHPVVHSDWLLPGTVSELGVADVTLEQFEALARTSGRDCDLSLTGLGGRNYTQLLSTCMVSLDYLLRTVPTSYNLVLELAYPATGTINELNLGRRLNLNAYADSVLRTIYGVSAAIGTESRRKVAFSSFAPDVCAALNWKQPNYPVFFASRCGGSGSSNPTAPGADTSKTARGSAGDDQRTHSIGAAVEFAKSNNLLGVFIDAELLIRVPSVVDGIRSAELIVGVLGSPEKFSQLTSADCESHAVDAYFHSGTMSFIDRSIGGL</sequence>
<keyword evidence="13 18" id="KW-0040">ANK repeat</keyword>
<dbReference type="PROSITE" id="PS51704">
    <property type="entry name" value="GP_PDE"/>
    <property type="match status" value="1"/>
</dbReference>
<organism evidence="22 23">
    <name type="scientific">Ephemerocybe angulata</name>
    <dbReference type="NCBI Taxonomy" id="980116"/>
    <lineage>
        <taxon>Eukaryota</taxon>
        <taxon>Fungi</taxon>
        <taxon>Dikarya</taxon>
        <taxon>Basidiomycota</taxon>
        <taxon>Agaricomycotina</taxon>
        <taxon>Agaricomycetes</taxon>
        <taxon>Agaricomycetidae</taxon>
        <taxon>Agaricales</taxon>
        <taxon>Agaricineae</taxon>
        <taxon>Psathyrellaceae</taxon>
        <taxon>Ephemerocybe</taxon>
    </lineage>
</organism>
<feature type="repeat" description="ANK" evidence="18">
    <location>
        <begin position="904"/>
        <end position="936"/>
    </location>
</feature>
<evidence type="ECO:0000256" key="3">
    <source>
        <dbReference type="ARBA" id="ARBA00008704"/>
    </source>
</evidence>
<dbReference type="PANTHER" id="PTHR12888">
    <property type="entry name" value="PEROXISOME ASSEMBLY PROTEIN 12 PEROXIN-12"/>
    <property type="match status" value="1"/>
</dbReference>
<comment type="pathway">
    <text evidence="2">Protein modification; protein ubiquitination.</text>
</comment>
<dbReference type="Proteomes" id="UP000521943">
    <property type="component" value="Unassembled WGS sequence"/>
</dbReference>
<dbReference type="GO" id="GO:0006513">
    <property type="term" value="P:protein monoubiquitination"/>
    <property type="evidence" value="ECO:0007669"/>
    <property type="project" value="TreeGrafter"/>
</dbReference>
<feature type="repeat" description="ANK" evidence="18">
    <location>
        <begin position="804"/>
        <end position="828"/>
    </location>
</feature>
<name>A0A8H6IC51_9AGAR</name>
<evidence type="ECO:0000256" key="16">
    <source>
        <dbReference type="ARBA" id="ARBA00029692"/>
    </source>
</evidence>
<dbReference type="GO" id="GO:0005778">
    <property type="term" value="C:peroxisomal membrane"/>
    <property type="evidence" value="ECO:0007669"/>
    <property type="project" value="UniProtKB-SubCell"/>
</dbReference>
<protein>
    <recommendedName>
        <fullName evidence="4">Peroxisome assembly protein 12</fullName>
    </recommendedName>
    <alternativeName>
        <fullName evidence="16">Peroxin-12</fullName>
    </alternativeName>
</protein>
<dbReference type="Pfam" id="PF12796">
    <property type="entry name" value="Ank_2"/>
    <property type="match status" value="2"/>
</dbReference>
<dbReference type="Pfam" id="PF04757">
    <property type="entry name" value="Pex2_Pex12"/>
    <property type="match status" value="1"/>
</dbReference>
<dbReference type="InterPro" id="IPR006845">
    <property type="entry name" value="Pex_N"/>
</dbReference>
<dbReference type="GO" id="GO:0004842">
    <property type="term" value="F:ubiquitin-protein transferase activity"/>
    <property type="evidence" value="ECO:0007669"/>
    <property type="project" value="TreeGrafter"/>
</dbReference>
<dbReference type="GO" id="GO:0008081">
    <property type="term" value="F:phosphoric diester hydrolase activity"/>
    <property type="evidence" value="ECO:0007669"/>
    <property type="project" value="InterPro"/>
</dbReference>
<feature type="domain" description="SPX" evidence="20">
    <location>
        <begin position="396"/>
        <end position="603"/>
    </location>
</feature>
<gene>
    <name evidence="22" type="ORF">DFP72DRAFT_802319</name>
</gene>
<comment type="subcellular location">
    <subcellularLocation>
        <location evidence="1">Peroxisome membrane</location>
        <topology evidence="1">Multi-pass membrane protein</topology>
    </subcellularLocation>
</comment>
<evidence type="ECO:0000256" key="17">
    <source>
        <dbReference type="ARBA" id="ARBA00034505"/>
    </source>
</evidence>
<evidence type="ECO:0000256" key="13">
    <source>
        <dbReference type="ARBA" id="ARBA00023043"/>
    </source>
</evidence>
<dbReference type="Gene3D" id="1.25.40.20">
    <property type="entry name" value="Ankyrin repeat-containing domain"/>
    <property type="match status" value="2"/>
</dbReference>
<dbReference type="InterPro" id="IPR002110">
    <property type="entry name" value="Ankyrin_rpt"/>
</dbReference>
<dbReference type="PRINTS" id="PR01415">
    <property type="entry name" value="ANKYRIN"/>
</dbReference>
<evidence type="ECO:0000256" key="12">
    <source>
        <dbReference type="ARBA" id="ARBA00022989"/>
    </source>
</evidence>
<keyword evidence="23" id="KW-1185">Reference proteome</keyword>
<keyword evidence="10" id="KW-0862">Zinc</keyword>
<dbReference type="SUPFAM" id="SSF48403">
    <property type="entry name" value="Ankyrin repeat"/>
    <property type="match status" value="1"/>
</dbReference>
<dbReference type="SUPFAM" id="SSF51695">
    <property type="entry name" value="PLC-like phosphodiesterases"/>
    <property type="match status" value="1"/>
</dbReference>
<feature type="compositionally biased region" description="Polar residues" evidence="19">
    <location>
        <begin position="451"/>
        <end position="473"/>
    </location>
</feature>
<evidence type="ECO:0000313" key="23">
    <source>
        <dbReference type="Proteomes" id="UP000521943"/>
    </source>
</evidence>
<dbReference type="PROSITE" id="PS50297">
    <property type="entry name" value="ANK_REP_REGION"/>
    <property type="match status" value="6"/>
</dbReference>
<evidence type="ECO:0000259" key="20">
    <source>
        <dbReference type="PROSITE" id="PS51382"/>
    </source>
</evidence>
<evidence type="ECO:0000259" key="21">
    <source>
        <dbReference type="PROSITE" id="PS51704"/>
    </source>
</evidence>
<keyword evidence="5" id="KW-0813">Transport</keyword>
<evidence type="ECO:0000256" key="19">
    <source>
        <dbReference type="SAM" id="MobiDB-lite"/>
    </source>
</evidence>
<dbReference type="CDD" id="cd14483">
    <property type="entry name" value="SPX_PHO81_NUC-2_like"/>
    <property type="match status" value="1"/>
</dbReference>
<dbReference type="InterPro" id="IPR004331">
    <property type="entry name" value="SPX_dom"/>
</dbReference>
<dbReference type="Pfam" id="PF03009">
    <property type="entry name" value="GDPD"/>
    <property type="match status" value="1"/>
</dbReference>
<evidence type="ECO:0000256" key="4">
    <source>
        <dbReference type="ARBA" id="ARBA00018980"/>
    </source>
</evidence>
<keyword evidence="6" id="KW-0812">Transmembrane</keyword>
<feature type="region of interest" description="Disordered" evidence="19">
    <location>
        <begin position="451"/>
        <end position="474"/>
    </location>
</feature>
<dbReference type="OrthoDB" id="1577640at2759"/>
<dbReference type="GO" id="GO:0006629">
    <property type="term" value="P:lipid metabolic process"/>
    <property type="evidence" value="ECO:0007669"/>
    <property type="project" value="InterPro"/>
</dbReference>
<dbReference type="InterPro" id="IPR030395">
    <property type="entry name" value="GP_PDE_dom"/>
</dbReference>
<evidence type="ECO:0000256" key="9">
    <source>
        <dbReference type="ARBA" id="ARBA00022771"/>
    </source>
</evidence>
<dbReference type="InterPro" id="IPR057506">
    <property type="entry name" value="C2_GPCPD1"/>
</dbReference>
<dbReference type="Gene3D" id="3.30.40.10">
    <property type="entry name" value="Zinc/RING finger domain, C3HC4 (zinc finger)"/>
    <property type="match status" value="1"/>
</dbReference>
<evidence type="ECO:0000256" key="2">
    <source>
        <dbReference type="ARBA" id="ARBA00004906"/>
    </source>
</evidence>
<evidence type="ECO:0000256" key="14">
    <source>
        <dbReference type="ARBA" id="ARBA00023136"/>
    </source>
</evidence>
<evidence type="ECO:0000256" key="6">
    <source>
        <dbReference type="ARBA" id="ARBA00022692"/>
    </source>
</evidence>
<keyword evidence="9" id="KW-0863">Zinc-finger</keyword>
<feature type="repeat" description="ANK" evidence="18">
    <location>
        <begin position="871"/>
        <end position="893"/>
    </location>
</feature>
<keyword evidence="14" id="KW-0472">Membrane</keyword>
<dbReference type="Gene3D" id="3.20.20.190">
    <property type="entry name" value="Phosphatidylinositol (PI) phosphodiesterase"/>
    <property type="match status" value="1"/>
</dbReference>
<evidence type="ECO:0000256" key="15">
    <source>
        <dbReference type="ARBA" id="ARBA00023140"/>
    </source>
</evidence>
<keyword evidence="7" id="KW-0479">Metal-binding</keyword>
<keyword evidence="15" id="KW-0576">Peroxisome</keyword>
<dbReference type="GO" id="GO:1990429">
    <property type="term" value="C:peroxisomal importomer complex"/>
    <property type="evidence" value="ECO:0007669"/>
    <property type="project" value="TreeGrafter"/>
</dbReference>
<dbReference type="PANTHER" id="PTHR12888:SF0">
    <property type="entry name" value="PEROXISOME ASSEMBLY PROTEIN 12"/>
    <property type="match status" value="1"/>
</dbReference>